<dbReference type="PANTHER" id="PTHR34575">
    <property type="entry name" value="PROTEIN PAM68, CHLOROPLASTIC"/>
    <property type="match status" value="1"/>
</dbReference>
<evidence type="ECO:0000313" key="3">
    <source>
        <dbReference type="Proteomes" id="UP001300502"/>
    </source>
</evidence>
<accession>A0AAV9IE23</accession>
<feature type="transmembrane region" description="Helical" evidence="1">
    <location>
        <begin position="38"/>
        <end position="59"/>
    </location>
</feature>
<evidence type="ECO:0000313" key="2">
    <source>
        <dbReference type="EMBL" id="KAK4525637.1"/>
    </source>
</evidence>
<comment type="caution">
    <text evidence="2">The sequence shown here is derived from an EMBL/GenBank/DDBJ whole genome shotgun (WGS) entry which is preliminary data.</text>
</comment>
<feature type="transmembrane region" description="Helical" evidence="1">
    <location>
        <begin position="6"/>
        <end position="26"/>
    </location>
</feature>
<keyword evidence="1" id="KW-1133">Transmembrane helix</keyword>
<reference evidence="2 3" key="1">
    <citation type="submission" date="2022-07" db="EMBL/GenBank/DDBJ databases">
        <title>Genome-wide signatures of adaptation to extreme environments.</title>
        <authorList>
            <person name="Cho C.H."/>
            <person name="Yoon H.S."/>
        </authorList>
    </citation>
    <scope>NUCLEOTIDE SEQUENCE [LARGE SCALE GENOMIC DNA]</scope>
    <source>
        <strain evidence="2 3">108.79 E11</strain>
    </source>
</reference>
<name>A0AAV9IE23_9RHOD</name>
<keyword evidence="1" id="KW-0472">Membrane</keyword>
<sequence length="94" mass="10585">MGKRMLYAASVPLTFFVLLFGSLFVAKFQFDITFMPSVVAYSSLLLIFCTMAALSYGIFSASWDVEDEGSFWGWKEFRINIGRTVQGFKAGARK</sequence>
<dbReference type="AlphaFoldDB" id="A0AAV9IE23"/>
<dbReference type="EMBL" id="JANCYU010000032">
    <property type="protein sequence ID" value="KAK4525637.1"/>
    <property type="molecule type" value="Genomic_DNA"/>
</dbReference>
<gene>
    <name evidence="2" type="ORF">GAYE_SCF15G3546</name>
</gene>
<proteinExistence type="predicted"/>
<dbReference type="InterPro" id="IPR021855">
    <property type="entry name" value="PAM68-like"/>
</dbReference>
<dbReference type="PANTHER" id="PTHR34575:SF1">
    <property type="entry name" value="PROTEIN PAM68, CHLOROPLASTIC"/>
    <property type="match status" value="1"/>
</dbReference>
<keyword evidence="3" id="KW-1185">Reference proteome</keyword>
<organism evidence="2 3">
    <name type="scientific">Galdieria yellowstonensis</name>
    <dbReference type="NCBI Taxonomy" id="3028027"/>
    <lineage>
        <taxon>Eukaryota</taxon>
        <taxon>Rhodophyta</taxon>
        <taxon>Bangiophyceae</taxon>
        <taxon>Galdieriales</taxon>
        <taxon>Galdieriaceae</taxon>
        <taxon>Galdieria</taxon>
    </lineage>
</organism>
<protein>
    <submittedName>
        <fullName evidence="2">Uncharacterized protein</fullName>
    </submittedName>
</protein>
<evidence type="ECO:0000256" key="1">
    <source>
        <dbReference type="SAM" id="Phobius"/>
    </source>
</evidence>
<dbReference type="Pfam" id="PF11947">
    <property type="entry name" value="DUF3464"/>
    <property type="match status" value="1"/>
</dbReference>
<keyword evidence="1" id="KW-0812">Transmembrane</keyword>
<dbReference type="Proteomes" id="UP001300502">
    <property type="component" value="Unassembled WGS sequence"/>
</dbReference>